<dbReference type="EMBL" id="KL662172">
    <property type="protein sequence ID" value="KFM28515.1"/>
    <property type="molecule type" value="Genomic_DNA"/>
</dbReference>
<evidence type="ECO:0008006" key="4">
    <source>
        <dbReference type="Google" id="ProtNLM"/>
    </source>
</evidence>
<sequence>MLQGFTIPLLIGLGSEFIWGFNLLLPFPLNQPGILLARLTYTPYGRTVVHTIAAILVLALVSPVWDAYRLSTEAQPQIASAATNVQVSDQEAKTQLSMVLMLGSLGNLFFLRCLGRVMGDLSDLQTKYGLSTRGPYKRDTVNNVTEPELEDRLPAEPVQDRQEELVVEEVAPVLIEEVILEEPRKDL</sequence>
<keyword evidence="3" id="KW-1185">Reference proteome</keyword>
<organism evidence="2 3">
    <name type="scientific">Auxenochlorella protothecoides</name>
    <name type="common">Green microalga</name>
    <name type="synonym">Chlorella protothecoides</name>
    <dbReference type="NCBI Taxonomy" id="3075"/>
    <lineage>
        <taxon>Eukaryota</taxon>
        <taxon>Viridiplantae</taxon>
        <taxon>Chlorophyta</taxon>
        <taxon>core chlorophytes</taxon>
        <taxon>Trebouxiophyceae</taxon>
        <taxon>Chlorellales</taxon>
        <taxon>Chlorellaceae</taxon>
        <taxon>Auxenochlorella</taxon>
    </lineage>
</organism>
<gene>
    <name evidence="2" type="ORF">F751_0789</name>
</gene>
<dbReference type="RefSeq" id="XP_011401535.1">
    <property type="nucleotide sequence ID" value="XM_011403233.1"/>
</dbReference>
<protein>
    <recommendedName>
        <fullName evidence="4">Endoplasmic reticulum transmembrane protein</fullName>
    </recommendedName>
</protein>
<dbReference type="Proteomes" id="UP000028924">
    <property type="component" value="Unassembled WGS sequence"/>
</dbReference>
<feature type="transmembrane region" description="Helical" evidence="1">
    <location>
        <begin position="6"/>
        <end position="27"/>
    </location>
</feature>
<dbReference type="GeneID" id="23612180"/>
<dbReference type="AlphaFoldDB" id="A0A087SS11"/>
<evidence type="ECO:0000313" key="2">
    <source>
        <dbReference type="EMBL" id="KFM28515.1"/>
    </source>
</evidence>
<name>A0A087SS11_AUXPR</name>
<keyword evidence="1" id="KW-0812">Transmembrane</keyword>
<dbReference type="OrthoDB" id="513558at2759"/>
<accession>A0A087SS11</accession>
<keyword evidence="1" id="KW-0472">Membrane</keyword>
<proteinExistence type="predicted"/>
<evidence type="ECO:0000313" key="3">
    <source>
        <dbReference type="Proteomes" id="UP000028924"/>
    </source>
</evidence>
<feature type="transmembrane region" description="Helical" evidence="1">
    <location>
        <begin position="48"/>
        <end position="65"/>
    </location>
</feature>
<dbReference type="KEGG" id="apro:F751_0789"/>
<reference evidence="2 3" key="1">
    <citation type="journal article" date="2014" name="BMC Genomics">
        <title>Oil accumulation mechanisms of the oleaginous microalga Chlorella protothecoides revealed through its genome, transcriptomes, and proteomes.</title>
        <authorList>
            <person name="Gao C."/>
            <person name="Wang Y."/>
            <person name="Shen Y."/>
            <person name="Yan D."/>
            <person name="He X."/>
            <person name="Dai J."/>
            <person name="Wu Q."/>
        </authorList>
    </citation>
    <scope>NUCLEOTIDE SEQUENCE [LARGE SCALE GENOMIC DNA]</scope>
    <source>
        <strain evidence="2 3">0710</strain>
    </source>
</reference>
<keyword evidence="1" id="KW-1133">Transmembrane helix</keyword>
<dbReference type="STRING" id="3075.A0A087SS11"/>
<evidence type="ECO:0000256" key="1">
    <source>
        <dbReference type="SAM" id="Phobius"/>
    </source>
</evidence>